<dbReference type="Proteomes" id="UP000281553">
    <property type="component" value="Unassembled WGS sequence"/>
</dbReference>
<dbReference type="AlphaFoldDB" id="A0A3P7M7U2"/>
<name>A0A3P7M7U2_DIBLA</name>
<sequence>MSTFSGPSERIVSIPFINIFQVLILDRRGLHLKHQWEDLKDQVKDFITMKKEFNPNNEFYLCDLGAKLGYHPLKDGVWMPLDVGELNKFLKTVKPVEVDDAITDLDELFGIIKQTLCTTEKVLRLIFIYTSLSSVPVCPRSVSFLKDQEAFIDVIYYECPVRDGQQSNILRVSNGHGVVALPIGFSDVN</sequence>
<proteinExistence type="predicted"/>
<reference evidence="1 2" key="1">
    <citation type="submission" date="2018-11" db="EMBL/GenBank/DDBJ databases">
        <authorList>
            <consortium name="Pathogen Informatics"/>
        </authorList>
    </citation>
    <scope>NUCLEOTIDE SEQUENCE [LARGE SCALE GENOMIC DNA]</scope>
</reference>
<gene>
    <name evidence="1" type="ORF">DILT_LOCUS9972</name>
</gene>
<evidence type="ECO:0000313" key="1">
    <source>
        <dbReference type="EMBL" id="VDN14141.1"/>
    </source>
</evidence>
<dbReference type="OrthoDB" id="10341987at2759"/>
<evidence type="ECO:0000313" key="2">
    <source>
        <dbReference type="Proteomes" id="UP000281553"/>
    </source>
</evidence>
<organism evidence="1 2">
    <name type="scientific">Dibothriocephalus latus</name>
    <name type="common">Fish tapeworm</name>
    <name type="synonym">Diphyllobothrium latum</name>
    <dbReference type="NCBI Taxonomy" id="60516"/>
    <lineage>
        <taxon>Eukaryota</taxon>
        <taxon>Metazoa</taxon>
        <taxon>Spiralia</taxon>
        <taxon>Lophotrochozoa</taxon>
        <taxon>Platyhelminthes</taxon>
        <taxon>Cestoda</taxon>
        <taxon>Eucestoda</taxon>
        <taxon>Diphyllobothriidea</taxon>
        <taxon>Diphyllobothriidae</taxon>
        <taxon>Dibothriocephalus</taxon>
    </lineage>
</organism>
<protein>
    <submittedName>
        <fullName evidence="1">Uncharacterized protein</fullName>
    </submittedName>
</protein>
<dbReference type="EMBL" id="UYRU01058376">
    <property type="protein sequence ID" value="VDN14141.1"/>
    <property type="molecule type" value="Genomic_DNA"/>
</dbReference>
<accession>A0A3P7M7U2</accession>
<keyword evidence="2" id="KW-1185">Reference proteome</keyword>